<evidence type="ECO:0000256" key="1">
    <source>
        <dbReference type="ARBA" id="ARBA00022450"/>
    </source>
</evidence>
<dbReference type="InterPro" id="IPR020845">
    <property type="entry name" value="AMP-binding_CS"/>
</dbReference>
<protein>
    <submittedName>
        <fullName evidence="4">Acetyl-CoA synthetase-like protein</fullName>
    </submittedName>
</protein>
<reference evidence="4" key="1">
    <citation type="journal article" date="2020" name="Stud. Mycol.">
        <title>101 Dothideomycetes genomes: a test case for predicting lifestyles and emergence of pathogens.</title>
        <authorList>
            <person name="Haridas S."/>
            <person name="Albert R."/>
            <person name="Binder M."/>
            <person name="Bloem J."/>
            <person name="Labutti K."/>
            <person name="Salamov A."/>
            <person name="Andreopoulos B."/>
            <person name="Baker S."/>
            <person name="Barry K."/>
            <person name="Bills G."/>
            <person name="Bluhm B."/>
            <person name="Cannon C."/>
            <person name="Castanera R."/>
            <person name="Culley D."/>
            <person name="Daum C."/>
            <person name="Ezra D."/>
            <person name="Gonzalez J."/>
            <person name="Henrissat B."/>
            <person name="Kuo A."/>
            <person name="Liang C."/>
            <person name="Lipzen A."/>
            <person name="Lutzoni F."/>
            <person name="Magnuson J."/>
            <person name="Mondo S."/>
            <person name="Nolan M."/>
            <person name="Ohm R."/>
            <person name="Pangilinan J."/>
            <person name="Park H.-J."/>
            <person name="Ramirez L."/>
            <person name="Alfaro M."/>
            <person name="Sun H."/>
            <person name="Tritt A."/>
            <person name="Yoshinaga Y."/>
            <person name="Zwiers L.-H."/>
            <person name="Turgeon B."/>
            <person name="Goodwin S."/>
            <person name="Spatafora J."/>
            <person name="Crous P."/>
            <person name="Grigoriev I."/>
        </authorList>
    </citation>
    <scope>NUCLEOTIDE SEQUENCE</scope>
    <source>
        <strain evidence="4">CBS 123094</strain>
    </source>
</reference>
<keyword evidence="5" id="KW-1185">Reference proteome</keyword>
<name>A0A6A5WFA5_9PLEO</name>
<gene>
    <name evidence="4" type="ORF">P154DRAFT_493266</name>
</gene>
<evidence type="ECO:0000313" key="4">
    <source>
        <dbReference type="EMBL" id="KAF1999604.1"/>
    </source>
</evidence>
<dbReference type="PROSITE" id="PS00455">
    <property type="entry name" value="AMP_BINDING"/>
    <property type="match status" value="1"/>
</dbReference>
<feature type="domain" description="AMP-dependent synthetase/ligase" evidence="3">
    <location>
        <begin position="19"/>
        <end position="340"/>
    </location>
</feature>
<dbReference type="AlphaFoldDB" id="A0A6A5WFA5"/>
<dbReference type="EMBL" id="ML977594">
    <property type="protein sequence ID" value="KAF1999604.1"/>
    <property type="molecule type" value="Genomic_DNA"/>
</dbReference>
<dbReference type="Pfam" id="PF00501">
    <property type="entry name" value="AMP-binding"/>
    <property type="match status" value="1"/>
</dbReference>
<dbReference type="Pfam" id="PF23562">
    <property type="entry name" value="AMP-binding_C_3"/>
    <property type="match status" value="1"/>
</dbReference>
<sequence length="563" mass="63341">MGSMPQVDNKGLLIKVIEEKALWSPDHTFLRYPSEDWEKDGYRTITWGQYSDAINKLAYWLDEQFGPVSSDNTVGYFGPNDARYALLLPAVMKTGRKLLVPDGRVTPEGLESLINATKCVGWLGKDPVSTKGTTNSKHCPLPSLQWCLDIGNSQRAYSYTKSWDEAKFDTIIIIHTSGTTGIPKPIYVTNGFFAPYFNMKTFIRNHWPRTIAYETWFGHSLLTSCPPQWVAGLHSYIFAPVFFDIISIIPPADISGLPPPIFTKILQQNVVDGLCCPPFTIEQLYHDPSTNPLLKNLKSIQYLGAALNQEIGDNLCEYTKLTSIIGSTETGPQVDILPTDRKLWHTHDYLPEHGYRMVPVPHSGHLDDESDDLFELVYDRPADGQPNPYHSAFWNPQFKDTQTIETKELYAPIKDKDGRTRWVFKTRKDDLTKLSWLAKFHAQDIEAKIKAHPFVSHVFVGGEGRPTPVVIIEPKDGVLGKEGLTEEELLDKLYAEVVVKSNDGSVKELLIPRETVLCSVGDKRFKVNLKQLLLRGEVEKDYEVEIEEAYARLAAKGVGGNGA</sequence>
<dbReference type="PANTHER" id="PTHR43439:SF2">
    <property type="entry name" value="ENZYME, PUTATIVE (JCVI)-RELATED"/>
    <property type="match status" value="1"/>
</dbReference>
<dbReference type="InterPro" id="IPR051414">
    <property type="entry name" value="Adenylate-forming_Reductase"/>
</dbReference>
<organism evidence="4 5">
    <name type="scientific">Amniculicola lignicola CBS 123094</name>
    <dbReference type="NCBI Taxonomy" id="1392246"/>
    <lineage>
        <taxon>Eukaryota</taxon>
        <taxon>Fungi</taxon>
        <taxon>Dikarya</taxon>
        <taxon>Ascomycota</taxon>
        <taxon>Pezizomycotina</taxon>
        <taxon>Dothideomycetes</taxon>
        <taxon>Pleosporomycetidae</taxon>
        <taxon>Pleosporales</taxon>
        <taxon>Amniculicolaceae</taxon>
        <taxon>Amniculicola</taxon>
    </lineage>
</organism>
<keyword evidence="1" id="KW-0596">Phosphopantetheine</keyword>
<dbReference type="SUPFAM" id="SSF56801">
    <property type="entry name" value="Acetyl-CoA synthetase-like"/>
    <property type="match status" value="1"/>
</dbReference>
<evidence type="ECO:0000256" key="2">
    <source>
        <dbReference type="ARBA" id="ARBA00022553"/>
    </source>
</evidence>
<dbReference type="Proteomes" id="UP000799779">
    <property type="component" value="Unassembled WGS sequence"/>
</dbReference>
<dbReference type="PANTHER" id="PTHR43439">
    <property type="entry name" value="PHENYLACETATE-COENZYME A LIGASE"/>
    <property type="match status" value="1"/>
</dbReference>
<dbReference type="InterPro" id="IPR000873">
    <property type="entry name" value="AMP-dep_synth/lig_dom"/>
</dbReference>
<accession>A0A6A5WFA5</accession>
<dbReference type="OrthoDB" id="429813at2759"/>
<keyword evidence="2" id="KW-0597">Phosphoprotein</keyword>
<dbReference type="Gene3D" id="3.40.50.12780">
    <property type="entry name" value="N-terminal domain of ligase-like"/>
    <property type="match status" value="1"/>
</dbReference>
<evidence type="ECO:0000259" key="3">
    <source>
        <dbReference type="Pfam" id="PF00501"/>
    </source>
</evidence>
<proteinExistence type="predicted"/>
<evidence type="ECO:0000313" key="5">
    <source>
        <dbReference type="Proteomes" id="UP000799779"/>
    </source>
</evidence>
<dbReference type="InterPro" id="IPR042099">
    <property type="entry name" value="ANL_N_sf"/>
</dbReference>